<gene>
    <name evidence="3" type="ORF">ASU33_19590</name>
</gene>
<evidence type="ECO:0000256" key="2">
    <source>
        <dbReference type="SAM" id="MobiDB-lite"/>
    </source>
</evidence>
<proteinExistence type="inferred from homology"/>
<organism evidence="3 4">
    <name type="scientific">Solirubrum puertoriconensis</name>
    <dbReference type="NCBI Taxonomy" id="1751427"/>
    <lineage>
        <taxon>Bacteria</taxon>
        <taxon>Pseudomonadati</taxon>
        <taxon>Bacteroidota</taxon>
        <taxon>Cytophagia</taxon>
        <taxon>Cytophagales</taxon>
    </lineage>
</organism>
<sequence length="324" mass="35187">MSEPQLTQRAAALQSQPPAVESAFINLNPAWSPDGRQLVFESWRSGAGELYTLDADGTNERRVPTGGGNSTHPHWAPDGRIVFDSDRGGFFTLYTVRPDGTDERLLLPRGRDTTAYFARHPAWSPDGRYVAFDSGRDSNGEIYVARADGSGTRRITALPGNNSHASWAPSGEVIHEGTIDGQPGPWAVHPETGARRRLFARPEPYGYVEVAPDGRRFIYGTKGRLFVAPVDGPGQPIPLTEPGFISYEAAWSPDSRRIAFYTDITGRHELYLIDADGMNLRQLTGLAPSAQADAGAARPNPAASAKDGQKVPAAATPRKRARRQ</sequence>
<feature type="compositionally biased region" description="Low complexity" evidence="2">
    <location>
        <begin position="290"/>
        <end position="305"/>
    </location>
</feature>
<evidence type="ECO:0000313" key="4">
    <source>
        <dbReference type="Proteomes" id="UP000054223"/>
    </source>
</evidence>
<dbReference type="AlphaFoldDB" id="A0A9X0HN49"/>
<keyword evidence="4" id="KW-1185">Reference proteome</keyword>
<comment type="caution">
    <text evidence="3">The sequence shown here is derived from an EMBL/GenBank/DDBJ whole genome shotgun (WGS) entry which is preliminary data.</text>
</comment>
<accession>A0A9X0HN49</accession>
<name>A0A9X0HN49_SOLP1</name>
<dbReference type="InterPro" id="IPR011042">
    <property type="entry name" value="6-blade_b-propeller_TolB-like"/>
</dbReference>
<evidence type="ECO:0000256" key="1">
    <source>
        <dbReference type="ARBA" id="ARBA00009820"/>
    </source>
</evidence>
<protein>
    <recommendedName>
        <fullName evidence="5">Peptidase S41</fullName>
    </recommendedName>
</protein>
<dbReference type="Gene3D" id="2.120.10.30">
    <property type="entry name" value="TolB, C-terminal domain"/>
    <property type="match status" value="3"/>
</dbReference>
<dbReference type="Pfam" id="PF07676">
    <property type="entry name" value="PD40"/>
    <property type="match status" value="4"/>
</dbReference>
<comment type="similarity">
    <text evidence="1">Belongs to the TolB family.</text>
</comment>
<feature type="region of interest" description="Disordered" evidence="2">
    <location>
        <begin position="290"/>
        <end position="324"/>
    </location>
</feature>
<dbReference type="InterPro" id="IPR011659">
    <property type="entry name" value="WD40"/>
</dbReference>
<dbReference type="PANTHER" id="PTHR36842">
    <property type="entry name" value="PROTEIN TOLB HOMOLOG"/>
    <property type="match status" value="1"/>
</dbReference>
<dbReference type="PANTHER" id="PTHR36842:SF1">
    <property type="entry name" value="PROTEIN TOLB"/>
    <property type="match status" value="1"/>
</dbReference>
<evidence type="ECO:0008006" key="5">
    <source>
        <dbReference type="Google" id="ProtNLM"/>
    </source>
</evidence>
<dbReference type="EMBL" id="LNAL01000005">
    <property type="protein sequence ID" value="KUG09029.1"/>
    <property type="molecule type" value="Genomic_DNA"/>
</dbReference>
<evidence type="ECO:0000313" key="3">
    <source>
        <dbReference type="EMBL" id="KUG09029.1"/>
    </source>
</evidence>
<reference evidence="3 4" key="1">
    <citation type="submission" date="2015-11" db="EMBL/GenBank/DDBJ databases">
        <title>Solirubrum puertoriconensis gen. nov. an environmental bacteria isolated in Puerto Rico.</title>
        <authorList>
            <person name="Cuebas-Irizarry M.F."/>
            <person name="Montalvo-Rodriguez R."/>
        </authorList>
    </citation>
    <scope>NUCLEOTIDE SEQUENCE [LARGE SCALE GENOMIC DNA]</scope>
    <source>
        <strain evidence="3 4">MC1A</strain>
    </source>
</reference>
<dbReference type="Proteomes" id="UP000054223">
    <property type="component" value="Unassembled WGS sequence"/>
</dbReference>
<dbReference type="SUPFAM" id="SSF82171">
    <property type="entry name" value="DPP6 N-terminal domain-like"/>
    <property type="match status" value="2"/>
</dbReference>